<proteinExistence type="predicted"/>
<dbReference type="WBParaSite" id="PS1159_v2.g14891.t1">
    <property type="protein sequence ID" value="PS1159_v2.g14891.t1"/>
    <property type="gene ID" value="PS1159_v2.g14891"/>
</dbReference>
<accession>A0AC35F8D5</accession>
<name>A0AC35F8D5_9BILA</name>
<sequence length="401" mass="44306">MAADPVISDGDDPVDPFLIDGDDPLSGGVSLTDSGGDSLTDSGGDSLTNYGGDSLTNYGGDSLTISGGDSLTNSESDPITTAFEAAAAISSSAVLEFINSGNEEYDFSLDYFSHVNEVKVNTKCMKVICVDGREYEFAEAPPDGIQEIIAQNARRVTAKGCNAKFNPFLTSFENLDYLFCQFRTKYIRDRLAYEFFVEDVVLDVRGVTYEVINDFKASCGILRLYKAEDFIASISPVPEGVAFPDFKEIYTFADYSKEKSLNKRLEGMSRAIANVPKVFPESSYTSLAFNLGEFPDAENVDEFIDNVSALFTDAPAEKNVHVACVFCYIKRGQNFNTAGWSFYNYSLQAKKKVKISAKHTLHLILDPRNGPKKYARTLTLPDEEQNGQLSDDWYDEVHQII</sequence>
<reference evidence="2" key="1">
    <citation type="submission" date="2022-11" db="UniProtKB">
        <authorList>
            <consortium name="WormBaseParasite"/>
        </authorList>
    </citation>
    <scope>IDENTIFICATION</scope>
</reference>
<evidence type="ECO:0000313" key="2">
    <source>
        <dbReference type="WBParaSite" id="PS1159_v2.g14891.t1"/>
    </source>
</evidence>
<organism evidence="1 2">
    <name type="scientific">Panagrolaimus sp. PS1159</name>
    <dbReference type="NCBI Taxonomy" id="55785"/>
    <lineage>
        <taxon>Eukaryota</taxon>
        <taxon>Metazoa</taxon>
        <taxon>Ecdysozoa</taxon>
        <taxon>Nematoda</taxon>
        <taxon>Chromadorea</taxon>
        <taxon>Rhabditida</taxon>
        <taxon>Tylenchina</taxon>
        <taxon>Panagrolaimomorpha</taxon>
        <taxon>Panagrolaimoidea</taxon>
        <taxon>Panagrolaimidae</taxon>
        <taxon>Panagrolaimus</taxon>
    </lineage>
</organism>
<evidence type="ECO:0000313" key="1">
    <source>
        <dbReference type="Proteomes" id="UP000887580"/>
    </source>
</evidence>
<protein>
    <submittedName>
        <fullName evidence="2">Uncharacterized protein</fullName>
    </submittedName>
</protein>
<dbReference type="Proteomes" id="UP000887580">
    <property type="component" value="Unplaced"/>
</dbReference>